<dbReference type="InterPro" id="IPR014710">
    <property type="entry name" value="RmlC-like_jellyroll"/>
</dbReference>
<comment type="caution">
    <text evidence="2">The sequence shown here is derived from an EMBL/GenBank/DDBJ whole genome shotgun (WGS) entry which is preliminary data.</text>
</comment>
<dbReference type="CDD" id="cd00438">
    <property type="entry name" value="cupin_RmlC"/>
    <property type="match status" value="1"/>
</dbReference>
<dbReference type="PANTHER" id="PTHR21047:SF2">
    <property type="entry name" value="THYMIDINE DIPHOSPHO-4-KETO-RHAMNOSE 3,5-EPIMERASE"/>
    <property type="match status" value="1"/>
</dbReference>
<reference evidence="2 3" key="1">
    <citation type="submission" date="2024-09" db="EMBL/GenBank/DDBJ databases">
        <authorList>
            <person name="Sun Q."/>
            <person name="Mori K."/>
        </authorList>
    </citation>
    <scope>NUCLEOTIDE SEQUENCE [LARGE SCALE GENOMIC DNA]</scope>
    <source>
        <strain evidence="2 3">TISTR 1856</strain>
    </source>
</reference>
<dbReference type="InterPro" id="IPR000888">
    <property type="entry name" value="RmlC-like"/>
</dbReference>
<dbReference type="Gene3D" id="2.60.120.10">
    <property type="entry name" value="Jelly Rolls"/>
    <property type="match status" value="1"/>
</dbReference>
<dbReference type="EMBL" id="JBHMDM010000007">
    <property type="protein sequence ID" value="MFB9378504.1"/>
    <property type="molecule type" value="Genomic_DNA"/>
</dbReference>
<dbReference type="PANTHER" id="PTHR21047">
    <property type="entry name" value="DTDP-6-DEOXY-D-GLUCOSE-3,5 EPIMERASE"/>
    <property type="match status" value="1"/>
</dbReference>
<comment type="similarity">
    <text evidence="1">Belongs to the dTDP-4-dehydrorhamnose 3,5-epimerase family.</text>
</comment>
<evidence type="ECO:0000313" key="3">
    <source>
        <dbReference type="Proteomes" id="UP001589748"/>
    </source>
</evidence>
<dbReference type="SUPFAM" id="SSF51182">
    <property type="entry name" value="RmlC-like cupins"/>
    <property type="match status" value="1"/>
</dbReference>
<protein>
    <submittedName>
        <fullName evidence="2">dTDP-4-dehydrorhamnose 3,5-epimerase family protein</fullName>
    </submittedName>
</protein>
<name>A0ABV5LWS5_9ACTN</name>
<proteinExistence type="inferred from homology"/>
<dbReference type="Pfam" id="PF00908">
    <property type="entry name" value="dTDP_sugar_isom"/>
    <property type="match status" value="1"/>
</dbReference>
<evidence type="ECO:0000256" key="1">
    <source>
        <dbReference type="ARBA" id="ARBA00010154"/>
    </source>
</evidence>
<gene>
    <name evidence="2" type="ORF">ACFFVI_16180</name>
</gene>
<dbReference type="RefSeq" id="WP_380136855.1">
    <property type="nucleotide sequence ID" value="NZ_JBHLUI010000008.1"/>
</dbReference>
<accession>A0ABV5LWS5</accession>
<sequence>MHELPVEGAFEFTPRQFGDDRGMFLEWFRGGQFLDATGQHLALAQANCSVSAAGVLRGVHFADVPPGQAKYVTCVAGAVLDVVVDLRVGSPTFGRTESVLLDDVDRRTVYLSEGLGHAFLSLADGSTVVYLCSEGYAPEREHGIHPLDPELGIEWPTVGRDGQKLEYELSAKDAEAPTLAQAQADGLLPDYAACLAYRRSLRNTPSPRH</sequence>
<evidence type="ECO:0000313" key="2">
    <source>
        <dbReference type="EMBL" id="MFB9378504.1"/>
    </source>
</evidence>
<dbReference type="Proteomes" id="UP001589748">
    <property type="component" value="Unassembled WGS sequence"/>
</dbReference>
<keyword evidence="3" id="KW-1185">Reference proteome</keyword>
<organism evidence="2 3">
    <name type="scientific">Kineococcus gynurae</name>
    <dbReference type="NCBI Taxonomy" id="452979"/>
    <lineage>
        <taxon>Bacteria</taxon>
        <taxon>Bacillati</taxon>
        <taxon>Actinomycetota</taxon>
        <taxon>Actinomycetes</taxon>
        <taxon>Kineosporiales</taxon>
        <taxon>Kineosporiaceae</taxon>
        <taxon>Kineococcus</taxon>
    </lineage>
</organism>
<dbReference type="InterPro" id="IPR011051">
    <property type="entry name" value="RmlC_Cupin_sf"/>
</dbReference>